<evidence type="ECO:0000256" key="2">
    <source>
        <dbReference type="SAM" id="Phobius"/>
    </source>
</evidence>
<keyword evidence="2" id="KW-0812">Transmembrane</keyword>
<keyword evidence="2" id="KW-0472">Membrane</keyword>
<sequence>MDFIFLFTGMICLGEAVFMFLGKDMLIFNGTTFKQKDYDMKRLSRVEGVLFLVDAAACLALGALQLEMGYQMVCLGIVFVTLLFHGRNFSSGKYKVKHGNQSFPTGKEKKQ</sequence>
<feature type="region of interest" description="Disordered" evidence="1">
    <location>
        <begin position="92"/>
        <end position="111"/>
    </location>
</feature>
<dbReference type="AlphaFoldDB" id="A0A174MCQ6"/>
<evidence type="ECO:0008006" key="5">
    <source>
        <dbReference type="Google" id="ProtNLM"/>
    </source>
</evidence>
<evidence type="ECO:0000313" key="3">
    <source>
        <dbReference type="EMBL" id="CUP34142.1"/>
    </source>
</evidence>
<gene>
    <name evidence="3" type="ORF">ERS852407_05657</name>
</gene>
<accession>A0A174MCQ6</accession>
<evidence type="ECO:0000313" key="4">
    <source>
        <dbReference type="Proteomes" id="UP000095651"/>
    </source>
</evidence>
<protein>
    <recommendedName>
        <fullName evidence="5">DUF3784 domain-containing protein</fullName>
    </recommendedName>
</protein>
<proteinExistence type="predicted"/>
<evidence type="ECO:0000256" key="1">
    <source>
        <dbReference type="SAM" id="MobiDB-lite"/>
    </source>
</evidence>
<feature type="transmembrane region" description="Helical" evidence="2">
    <location>
        <begin position="43"/>
        <end position="62"/>
    </location>
</feature>
<feature type="transmembrane region" description="Helical" evidence="2">
    <location>
        <begin position="6"/>
        <end position="22"/>
    </location>
</feature>
<dbReference type="EMBL" id="CYZE01000025">
    <property type="protein sequence ID" value="CUP34142.1"/>
    <property type="molecule type" value="Genomic_DNA"/>
</dbReference>
<reference evidence="3 4" key="1">
    <citation type="submission" date="2015-09" db="EMBL/GenBank/DDBJ databases">
        <authorList>
            <consortium name="Pathogen Informatics"/>
        </authorList>
    </citation>
    <scope>NUCLEOTIDE SEQUENCE [LARGE SCALE GENOMIC DNA]</scope>
    <source>
        <strain evidence="3 4">2789STDY5608850</strain>
    </source>
</reference>
<organism evidence="3 4">
    <name type="scientific">Hungatella hathewayi</name>
    <dbReference type="NCBI Taxonomy" id="154046"/>
    <lineage>
        <taxon>Bacteria</taxon>
        <taxon>Bacillati</taxon>
        <taxon>Bacillota</taxon>
        <taxon>Clostridia</taxon>
        <taxon>Lachnospirales</taxon>
        <taxon>Lachnospiraceae</taxon>
        <taxon>Hungatella</taxon>
    </lineage>
</organism>
<name>A0A174MCQ6_9FIRM</name>
<keyword evidence="2" id="KW-1133">Transmembrane helix</keyword>
<feature type="transmembrane region" description="Helical" evidence="2">
    <location>
        <begin position="68"/>
        <end position="85"/>
    </location>
</feature>
<dbReference type="RefSeq" id="WP_055660266.1">
    <property type="nucleotide sequence ID" value="NZ_CABIXC010000025.1"/>
</dbReference>
<dbReference type="Proteomes" id="UP000095651">
    <property type="component" value="Unassembled WGS sequence"/>
</dbReference>